<proteinExistence type="inferred from homology"/>
<keyword evidence="3" id="KW-0479">Metal-binding</keyword>
<dbReference type="EC" id="3.1.3.12" evidence="3"/>
<dbReference type="NCBIfam" id="TIGR00685">
    <property type="entry name" value="T6PP"/>
    <property type="match status" value="1"/>
</dbReference>
<keyword evidence="5" id="KW-1185">Reference proteome</keyword>
<reference evidence="4 5" key="1">
    <citation type="submission" date="2019-01" db="EMBL/GenBank/DDBJ databases">
        <title>Novel species of Nocardioides.</title>
        <authorList>
            <person name="Liu Q."/>
            <person name="Xin Y.-H."/>
        </authorList>
    </citation>
    <scope>NUCLEOTIDE SEQUENCE [LARGE SCALE GENOMIC DNA]</scope>
    <source>
        <strain evidence="4 5">HLT3-15</strain>
    </source>
</reference>
<sequence>MEFTSDDARAHYDAVRAVLDGVVVGLDFDGTLSPVVDDPEAARLHPGAPGALLELAEVVRAVAVITGRPARQAVAMGDLDALGNAMLDRGAELFVFGQYGNERWRATDQRIRSPRPPAGLATFERELPAVLRKADAADAFIEEKGLAVAVHTRRMDDPAGALERLRGPVAELAARHHLSIEPGRNVVEIRSGDMHKGQAVRAFIAEQQATGIVFGGDDLGDIEAFEAVRALRADGLPGLVVCSASHEQPDLEELADVVVEGPAGVVELLTRLASPLRA</sequence>
<dbReference type="GO" id="GO:0046872">
    <property type="term" value="F:metal ion binding"/>
    <property type="evidence" value="ECO:0007669"/>
    <property type="project" value="UniProtKB-KW"/>
</dbReference>
<dbReference type="EMBL" id="SDWS01000010">
    <property type="protein sequence ID" value="RYB88834.1"/>
    <property type="molecule type" value="Genomic_DNA"/>
</dbReference>
<dbReference type="InterPro" id="IPR023214">
    <property type="entry name" value="HAD_sf"/>
</dbReference>
<dbReference type="UniPathway" id="UPA00299"/>
<comment type="caution">
    <text evidence="4">The sequence shown here is derived from an EMBL/GenBank/DDBJ whole genome shotgun (WGS) entry which is preliminary data.</text>
</comment>
<dbReference type="AlphaFoldDB" id="A0A4Q2RLX8"/>
<keyword evidence="3" id="KW-0460">Magnesium</keyword>
<accession>A0A4Q2RLX8</accession>
<dbReference type="GO" id="GO:0004805">
    <property type="term" value="F:trehalose-phosphatase activity"/>
    <property type="evidence" value="ECO:0007669"/>
    <property type="project" value="UniProtKB-EC"/>
</dbReference>
<protein>
    <recommendedName>
        <fullName evidence="3">Trehalose 6-phosphate phosphatase</fullName>
        <ecNumber evidence="3">3.1.3.12</ecNumber>
    </recommendedName>
</protein>
<dbReference type="PANTHER" id="PTHR43768">
    <property type="entry name" value="TREHALOSE 6-PHOSPHATE PHOSPHATASE"/>
    <property type="match status" value="1"/>
</dbReference>
<dbReference type="Gene3D" id="3.40.50.1000">
    <property type="entry name" value="HAD superfamily/HAD-like"/>
    <property type="match status" value="1"/>
</dbReference>
<evidence type="ECO:0000256" key="2">
    <source>
        <dbReference type="ARBA" id="ARBA00024179"/>
    </source>
</evidence>
<dbReference type="Pfam" id="PF02358">
    <property type="entry name" value="Trehalose_PPase"/>
    <property type="match status" value="2"/>
</dbReference>
<evidence type="ECO:0000256" key="3">
    <source>
        <dbReference type="RuleBase" id="RU361117"/>
    </source>
</evidence>
<comment type="function">
    <text evidence="2 3">Removes the phosphate from trehalose 6-phosphate to produce free trehalose.</text>
</comment>
<dbReference type="GO" id="GO:0005992">
    <property type="term" value="P:trehalose biosynthetic process"/>
    <property type="evidence" value="ECO:0007669"/>
    <property type="project" value="UniProtKB-UniPathway"/>
</dbReference>
<keyword evidence="1 3" id="KW-0378">Hydrolase</keyword>
<comment type="cofactor">
    <cofactor evidence="3">
        <name>Mg(2+)</name>
        <dbReference type="ChEBI" id="CHEBI:18420"/>
    </cofactor>
</comment>
<dbReference type="Proteomes" id="UP000291838">
    <property type="component" value="Unassembled WGS sequence"/>
</dbReference>
<evidence type="ECO:0000313" key="4">
    <source>
        <dbReference type="EMBL" id="RYB88834.1"/>
    </source>
</evidence>
<dbReference type="InterPro" id="IPR044651">
    <property type="entry name" value="OTSB-like"/>
</dbReference>
<dbReference type="SUPFAM" id="SSF56784">
    <property type="entry name" value="HAD-like"/>
    <property type="match status" value="1"/>
</dbReference>
<dbReference type="PANTHER" id="PTHR43768:SF3">
    <property type="entry name" value="TREHALOSE 6-PHOSPHATE PHOSPHATASE"/>
    <property type="match status" value="1"/>
</dbReference>
<comment type="similarity">
    <text evidence="3">Belongs to the trehalose phosphatase family.</text>
</comment>
<comment type="catalytic activity">
    <reaction evidence="3">
        <text>alpha,alpha-trehalose 6-phosphate + H2O = alpha,alpha-trehalose + phosphate</text>
        <dbReference type="Rhea" id="RHEA:23420"/>
        <dbReference type="ChEBI" id="CHEBI:15377"/>
        <dbReference type="ChEBI" id="CHEBI:16551"/>
        <dbReference type="ChEBI" id="CHEBI:43474"/>
        <dbReference type="ChEBI" id="CHEBI:58429"/>
        <dbReference type="EC" id="3.1.3.12"/>
    </reaction>
</comment>
<evidence type="ECO:0000313" key="5">
    <source>
        <dbReference type="Proteomes" id="UP000291838"/>
    </source>
</evidence>
<dbReference type="InterPro" id="IPR003337">
    <property type="entry name" value="Trehalose_PPase"/>
</dbReference>
<comment type="pathway">
    <text evidence="3">Glycan biosynthesis; trehalose biosynthesis.</text>
</comment>
<dbReference type="Gene3D" id="3.30.70.1020">
    <property type="entry name" value="Trehalose-6-phosphate phosphatase related protein, domain 2"/>
    <property type="match status" value="1"/>
</dbReference>
<gene>
    <name evidence="4" type="primary">otsB</name>
    <name evidence="4" type="ORF">EUA06_18805</name>
</gene>
<organism evidence="4 5">
    <name type="scientific">Nocardioides glacieisoli</name>
    <dbReference type="NCBI Taxonomy" id="1168730"/>
    <lineage>
        <taxon>Bacteria</taxon>
        <taxon>Bacillati</taxon>
        <taxon>Actinomycetota</taxon>
        <taxon>Actinomycetes</taxon>
        <taxon>Propionibacteriales</taxon>
        <taxon>Nocardioidaceae</taxon>
        <taxon>Nocardioides</taxon>
    </lineage>
</organism>
<name>A0A4Q2RLX8_9ACTN</name>
<dbReference type="RefSeq" id="WP_129478665.1">
    <property type="nucleotide sequence ID" value="NZ_SDWS01000010.1"/>
</dbReference>
<evidence type="ECO:0000256" key="1">
    <source>
        <dbReference type="ARBA" id="ARBA00022801"/>
    </source>
</evidence>
<dbReference type="OrthoDB" id="9816160at2"/>
<dbReference type="InterPro" id="IPR036412">
    <property type="entry name" value="HAD-like_sf"/>
</dbReference>